<keyword evidence="2" id="KW-1185">Reference proteome</keyword>
<organism evidence="1 2">
    <name type="scientific">Ricinus communis</name>
    <name type="common">Castor bean</name>
    <dbReference type="NCBI Taxonomy" id="3988"/>
    <lineage>
        <taxon>Eukaryota</taxon>
        <taxon>Viridiplantae</taxon>
        <taxon>Streptophyta</taxon>
        <taxon>Embryophyta</taxon>
        <taxon>Tracheophyta</taxon>
        <taxon>Spermatophyta</taxon>
        <taxon>Magnoliopsida</taxon>
        <taxon>eudicotyledons</taxon>
        <taxon>Gunneridae</taxon>
        <taxon>Pentapetalae</taxon>
        <taxon>rosids</taxon>
        <taxon>fabids</taxon>
        <taxon>Malpighiales</taxon>
        <taxon>Euphorbiaceae</taxon>
        <taxon>Acalyphoideae</taxon>
        <taxon>Acalypheae</taxon>
        <taxon>Ricinus</taxon>
    </lineage>
</organism>
<evidence type="ECO:0000313" key="1">
    <source>
        <dbReference type="EMBL" id="EEF35264.1"/>
    </source>
</evidence>
<sequence>MRDFILGTRRSRTILLVILNVKQDGRLLDVLRMKCFTYRSIRDVKNRAERKLNEKQISATAAQMIVQSGFTIYPDTDYVSDCVIRDGVVVLDLHLPSSQETGNSSINEADGL</sequence>
<reference evidence="2" key="1">
    <citation type="journal article" date="2010" name="Nat. Biotechnol.">
        <title>Draft genome sequence of the oilseed species Ricinus communis.</title>
        <authorList>
            <person name="Chan A.P."/>
            <person name="Crabtree J."/>
            <person name="Zhao Q."/>
            <person name="Lorenzi H."/>
            <person name="Orvis J."/>
            <person name="Puiu D."/>
            <person name="Melake-Berhan A."/>
            <person name="Jones K.M."/>
            <person name="Redman J."/>
            <person name="Chen G."/>
            <person name="Cahoon E.B."/>
            <person name="Gedil M."/>
            <person name="Stanke M."/>
            <person name="Haas B.J."/>
            <person name="Wortman J.R."/>
            <person name="Fraser-Liggett C.M."/>
            <person name="Ravel J."/>
            <person name="Rabinowicz P.D."/>
        </authorList>
    </citation>
    <scope>NUCLEOTIDE SEQUENCE [LARGE SCALE GENOMIC DNA]</scope>
    <source>
        <strain evidence="2">cv. Hale</strain>
    </source>
</reference>
<dbReference type="AlphaFoldDB" id="B9SM82"/>
<dbReference type="EMBL" id="EQ974026">
    <property type="protein sequence ID" value="EEF35264.1"/>
    <property type="molecule type" value="Genomic_DNA"/>
</dbReference>
<dbReference type="Proteomes" id="UP000008311">
    <property type="component" value="Unassembled WGS sequence"/>
</dbReference>
<accession>B9SM82</accession>
<name>B9SM82_RICCO</name>
<gene>
    <name evidence="1" type="ORF">RCOM_0296880</name>
</gene>
<proteinExistence type="predicted"/>
<evidence type="ECO:0000313" key="2">
    <source>
        <dbReference type="Proteomes" id="UP000008311"/>
    </source>
</evidence>
<protein>
    <submittedName>
        <fullName evidence="1">Uncharacterized protein</fullName>
    </submittedName>
</protein>
<dbReference type="InParanoid" id="B9SM82"/>